<evidence type="ECO:0000313" key="1">
    <source>
        <dbReference type="EMBL" id="TBU83375.1"/>
    </source>
</evidence>
<keyword evidence="1" id="KW-0282">Flagellum</keyword>
<dbReference type="AlphaFoldDB" id="A0A4Q9QR82"/>
<organism evidence="1 2">
    <name type="scientific">Phytopseudomonas daroniae</name>
    <dbReference type="NCBI Taxonomy" id="2487519"/>
    <lineage>
        <taxon>Bacteria</taxon>
        <taxon>Pseudomonadati</taxon>
        <taxon>Pseudomonadota</taxon>
        <taxon>Gammaproteobacteria</taxon>
        <taxon>Pseudomonadales</taxon>
        <taxon>Pseudomonadaceae</taxon>
        <taxon>Phytopseudomonas</taxon>
    </lineage>
</organism>
<reference evidence="1 2" key="1">
    <citation type="submission" date="2018-06" db="EMBL/GenBank/DDBJ databases">
        <title>Three novel Pseudomonas species isolated from symptomatic oak.</title>
        <authorList>
            <person name="Bueno-Gonzalez V."/>
            <person name="Brady C."/>
        </authorList>
    </citation>
    <scope>NUCLEOTIDE SEQUENCE [LARGE SCALE GENOMIC DNA]</scope>
    <source>
        <strain evidence="1 2">P9A</strain>
    </source>
</reference>
<keyword evidence="1" id="KW-0969">Cilium</keyword>
<sequence>MTSAARKLEITAEALRSALLNEDWAAVGELDLRCRSEVDEAMAVVGGETELKRNLESLLHVYRDLVSACQVEKAKTGAQILQMKKGQQGAKLYQLFG</sequence>
<dbReference type="RefSeq" id="WP_131178521.1">
    <property type="nucleotide sequence ID" value="NZ_QJUI01000002.1"/>
</dbReference>
<proteinExistence type="predicted"/>
<dbReference type="EMBL" id="QJUI01000002">
    <property type="protein sequence ID" value="TBU83375.1"/>
    <property type="molecule type" value="Genomic_DNA"/>
</dbReference>
<keyword evidence="2" id="KW-1185">Reference proteome</keyword>
<dbReference type="OrthoDB" id="7013020at2"/>
<dbReference type="Proteomes" id="UP000292302">
    <property type="component" value="Unassembled WGS sequence"/>
</dbReference>
<accession>A0A4Q9QR82</accession>
<evidence type="ECO:0000313" key="2">
    <source>
        <dbReference type="Proteomes" id="UP000292302"/>
    </source>
</evidence>
<gene>
    <name evidence="1" type="ORF">DNK06_02785</name>
</gene>
<name>A0A4Q9QR82_9GAMM</name>
<keyword evidence="1" id="KW-0966">Cell projection</keyword>
<protein>
    <submittedName>
        <fullName evidence="1">Flagellar protein FliT</fullName>
    </submittedName>
</protein>
<comment type="caution">
    <text evidence="1">The sequence shown here is derived from an EMBL/GenBank/DDBJ whole genome shotgun (WGS) entry which is preliminary data.</text>
</comment>